<evidence type="ECO:0000313" key="1">
    <source>
        <dbReference type="EMBL" id="MPN06444.1"/>
    </source>
</evidence>
<gene>
    <name evidence="1" type="ORF">SDC9_153700</name>
</gene>
<dbReference type="EMBL" id="VSSQ01052345">
    <property type="protein sequence ID" value="MPN06444.1"/>
    <property type="molecule type" value="Genomic_DNA"/>
</dbReference>
<name>A0A645F1E9_9ZZZZ</name>
<dbReference type="AlphaFoldDB" id="A0A645F1E9"/>
<protein>
    <submittedName>
        <fullName evidence="1">Uncharacterized protein</fullName>
    </submittedName>
</protein>
<accession>A0A645F1E9</accession>
<reference evidence="1" key="1">
    <citation type="submission" date="2019-08" db="EMBL/GenBank/DDBJ databases">
        <authorList>
            <person name="Kucharzyk K."/>
            <person name="Murdoch R.W."/>
            <person name="Higgins S."/>
            <person name="Loffler F."/>
        </authorList>
    </citation>
    <scope>NUCLEOTIDE SEQUENCE</scope>
</reference>
<organism evidence="1">
    <name type="scientific">bioreactor metagenome</name>
    <dbReference type="NCBI Taxonomy" id="1076179"/>
    <lineage>
        <taxon>unclassified sequences</taxon>
        <taxon>metagenomes</taxon>
        <taxon>ecological metagenomes</taxon>
    </lineage>
</organism>
<proteinExistence type="predicted"/>
<sequence>MGGIKGRLLFPAAFRLVKSRAHAWRHRIRIHDNPALGIAGRPADGLNQRGCGAQEALFVRIQDGDKAYLRQVQPFPEQVDSHQHIKLA</sequence>
<comment type="caution">
    <text evidence="1">The sequence shown here is derived from an EMBL/GenBank/DDBJ whole genome shotgun (WGS) entry which is preliminary data.</text>
</comment>